<dbReference type="OrthoDB" id="412157at2759"/>
<keyword evidence="3" id="KW-1185">Reference proteome</keyword>
<name>A0A812RBT7_SYMPI</name>
<sequence length="584" mass="65518">DPVLLRGRIKEPWPVPLTAAADISELPADTQLLKIHALPDKGGVAFNEVVWGVPWSLEEFLSKALESGHPRTLEAAIPQVLKEAILQHKSWTQEKIAKARAVFFAKWLKVAQDLQAEEFKLKAPATGIFNTKFRPAKRTVEDLDVDAEVLRQTQAEVDKGMITFAVRHLPGKQHKGRAYDLVSAYRQLAVSDASRWAAYVALWKHQTSDVSVYALHALPFGASRSVFSFLRVIHSVWHLGAFFLWLIWSCYYDDLISISDADHTDFTHRTRRVTICNTERRIRQLLESIRGFLASGTMTVPEALKLRGQLQFACGQVLGRQFRIFLNTLTDYAYGDHPPVLPPMCITALENFTWMLENAGPRAVSVDGQKPMYIFTDACYNPHDDWVCAAAATVGDDETTGLLHAAEAAGIGSDTSSDEEAATRRWYRSVEQSSSDCERSCAEANWDPYLESCEETANPTGVPSGGAKQSAGSDGSSQKRRKQGNTELSDLDLLDITFMQPDQLAGALANQGDHVMAIKVQGLWLWKIQFATMPTEERPKLEADLYEELQGRSMAECVKFFRRVLQEFEKELFHAFILEILQKR</sequence>
<dbReference type="Proteomes" id="UP000649617">
    <property type="component" value="Unassembled WGS sequence"/>
</dbReference>
<gene>
    <name evidence="2" type="ORF">SPIL2461_LOCUS10509</name>
</gene>
<dbReference type="AlphaFoldDB" id="A0A812RBT7"/>
<dbReference type="EMBL" id="CAJNIZ010019670">
    <property type="protein sequence ID" value="CAE7429397.1"/>
    <property type="molecule type" value="Genomic_DNA"/>
</dbReference>
<evidence type="ECO:0000313" key="2">
    <source>
        <dbReference type="EMBL" id="CAE7429397.1"/>
    </source>
</evidence>
<comment type="caution">
    <text evidence="2">The sequence shown here is derived from an EMBL/GenBank/DDBJ whole genome shotgun (WGS) entry which is preliminary data.</text>
</comment>
<dbReference type="SUPFAM" id="SSF56672">
    <property type="entry name" value="DNA/RNA polymerases"/>
    <property type="match status" value="1"/>
</dbReference>
<protein>
    <submittedName>
        <fullName evidence="2">Uncharacterized protein</fullName>
    </submittedName>
</protein>
<feature type="region of interest" description="Disordered" evidence="1">
    <location>
        <begin position="454"/>
        <end position="485"/>
    </location>
</feature>
<feature type="non-terminal residue" evidence="2">
    <location>
        <position position="1"/>
    </location>
</feature>
<reference evidence="2" key="1">
    <citation type="submission" date="2021-02" db="EMBL/GenBank/DDBJ databases">
        <authorList>
            <person name="Dougan E. K."/>
            <person name="Rhodes N."/>
            <person name="Thang M."/>
            <person name="Chan C."/>
        </authorList>
    </citation>
    <scope>NUCLEOTIDE SEQUENCE</scope>
</reference>
<feature type="non-terminal residue" evidence="2">
    <location>
        <position position="584"/>
    </location>
</feature>
<accession>A0A812RBT7</accession>
<dbReference type="InterPro" id="IPR043502">
    <property type="entry name" value="DNA/RNA_pol_sf"/>
</dbReference>
<proteinExistence type="predicted"/>
<evidence type="ECO:0000256" key="1">
    <source>
        <dbReference type="SAM" id="MobiDB-lite"/>
    </source>
</evidence>
<organism evidence="2 3">
    <name type="scientific">Symbiodinium pilosum</name>
    <name type="common">Dinoflagellate</name>
    <dbReference type="NCBI Taxonomy" id="2952"/>
    <lineage>
        <taxon>Eukaryota</taxon>
        <taxon>Sar</taxon>
        <taxon>Alveolata</taxon>
        <taxon>Dinophyceae</taxon>
        <taxon>Suessiales</taxon>
        <taxon>Symbiodiniaceae</taxon>
        <taxon>Symbiodinium</taxon>
    </lineage>
</organism>
<evidence type="ECO:0000313" key="3">
    <source>
        <dbReference type="Proteomes" id="UP000649617"/>
    </source>
</evidence>